<dbReference type="OrthoDB" id="1271224at2"/>
<dbReference type="STRING" id="1685010.A0O34_20895"/>
<gene>
    <name evidence="1" type="ORF">A0O34_20895</name>
</gene>
<dbReference type="AlphaFoldDB" id="A0A172Y0T9"/>
<evidence type="ECO:0000313" key="1">
    <source>
        <dbReference type="EMBL" id="ANF52821.1"/>
    </source>
</evidence>
<accession>A0A172Y0T9</accession>
<sequence length="97" mass="11456">MIDHTENKYLVYEYLVLSIKKNFNLEINLFNEYILAKNIVSKTRIIVPTFSDKIISNPRIKMFLTALILNLNHMNYNITDLKKEIEYLKNSDSITEA</sequence>
<dbReference type="EMBL" id="CP015199">
    <property type="protein sequence ID" value="ANF52821.1"/>
    <property type="molecule type" value="Genomic_DNA"/>
</dbReference>
<proteinExistence type="predicted"/>
<keyword evidence="2" id="KW-1185">Reference proteome</keyword>
<name>A0A172Y0T9_9FLAO</name>
<organism evidence="1 2">
    <name type="scientific">Chryseobacterium glaciei</name>
    <dbReference type="NCBI Taxonomy" id="1685010"/>
    <lineage>
        <taxon>Bacteria</taxon>
        <taxon>Pseudomonadati</taxon>
        <taxon>Bacteroidota</taxon>
        <taxon>Flavobacteriia</taxon>
        <taxon>Flavobacteriales</taxon>
        <taxon>Weeksellaceae</taxon>
        <taxon>Chryseobacterium group</taxon>
        <taxon>Chryseobacterium</taxon>
    </lineage>
</organism>
<dbReference type="RefSeq" id="WP_066758999.1">
    <property type="nucleotide sequence ID" value="NZ_CP015199.1"/>
</dbReference>
<protein>
    <submittedName>
        <fullName evidence="1">Uncharacterized protein</fullName>
    </submittedName>
</protein>
<evidence type="ECO:0000313" key="2">
    <source>
        <dbReference type="Proteomes" id="UP000077824"/>
    </source>
</evidence>
<dbReference type="Proteomes" id="UP000077824">
    <property type="component" value="Chromosome"/>
</dbReference>
<reference evidence="1 2" key="1">
    <citation type="submission" date="2016-04" db="EMBL/GenBank/DDBJ databases">
        <title>Complete Genome Sequence of Chryseobacterium sp. IHBB 10212.</title>
        <authorList>
            <person name="Pal M."/>
            <person name="Swarnkar M.K."/>
            <person name="Kaushal K."/>
            <person name="Chhibber S."/>
            <person name="Singh A.K."/>
            <person name="Gulati A."/>
        </authorList>
    </citation>
    <scope>NUCLEOTIDE SEQUENCE [LARGE SCALE GENOMIC DNA]</scope>
    <source>
        <strain evidence="1 2">IHBB 10212</strain>
    </source>
</reference>
<dbReference type="KEGG" id="chh:A0O34_20895"/>